<dbReference type="Proteomes" id="UP001623041">
    <property type="component" value="Unassembled WGS sequence"/>
</dbReference>
<dbReference type="Gene3D" id="3.40.190.10">
    <property type="entry name" value="Periplasmic binding protein-like II"/>
    <property type="match status" value="2"/>
</dbReference>
<dbReference type="InterPro" id="IPR011852">
    <property type="entry name" value="TRAP_TAXI"/>
</dbReference>
<gene>
    <name evidence="1" type="ORF">ACJEBI_25625</name>
</gene>
<organism evidence="1 2">
    <name type="scientific">Bacillus salipaludis</name>
    <dbReference type="NCBI Taxonomy" id="2547811"/>
    <lineage>
        <taxon>Bacteria</taxon>
        <taxon>Bacillati</taxon>
        <taxon>Bacillota</taxon>
        <taxon>Bacilli</taxon>
        <taxon>Bacillales</taxon>
        <taxon>Bacillaceae</taxon>
        <taxon>Bacillus</taxon>
    </lineage>
</organism>
<keyword evidence="2" id="KW-1185">Reference proteome</keyword>
<proteinExistence type="predicted"/>
<dbReference type="Pfam" id="PF16868">
    <property type="entry name" value="NMT1_3"/>
    <property type="match status" value="1"/>
</dbReference>
<dbReference type="PROSITE" id="PS51257">
    <property type="entry name" value="PROKAR_LIPOPROTEIN"/>
    <property type="match status" value="1"/>
</dbReference>
<accession>A0ABW8RN32</accession>
<dbReference type="SUPFAM" id="SSF53850">
    <property type="entry name" value="Periplasmic binding protein-like II"/>
    <property type="match status" value="1"/>
</dbReference>
<dbReference type="RefSeq" id="WP_406583290.1">
    <property type="nucleotide sequence ID" value="NZ_JBJHQH010000028.1"/>
</dbReference>
<evidence type="ECO:0000313" key="2">
    <source>
        <dbReference type="Proteomes" id="UP001623041"/>
    </source>
</evidence>
<dbReference type="PANTHER" id="PTHR42941">
    <property type="entry name" value="SLL1037 PROTEIN"/>
    <property type="match status" value="1"/>
</dbReference>
<reference evidence="1 2" key="1">
    <citation type="submission" date="2024-11" db="EMBL/GenBank/DDBJ databases">
        <authorList>
            <person name="Lucas J.A."/>
        </authorList>
    </citation>
    <scope>NUCLEOTIDE SEQUENCE [LARGE SCALE GENOMIC DNA]</scope>
    <source>
        <strain evidence="1 2">Z 5.4</strain>
    </source>
</reference>
<dbReference type="CDD" id="cd13567">
    <property type="entry name" value="PBP2_TtGluBP"/>
    <property type="match status" value="1"/>
</dbReference>
<evidence type="ECO:0000313" key="1">
    <source>
        <dbReference type="EMBL" id="MFK9094841.1"/>
    </source>
</evidence>
<sequence>MKIRTLFTGAMIFAFLAGCNMENGRQEIPSPATVYSHQELQPSMTNDVLIIATGDMSGVYFSLGQAMADMYEKSNGMASGTQVTNASFQNIKLVSQKNAELGFATADALGLLEKQKLKGENPQETLRALTGLYSNYIQIVTTEESGIQSFMDLTGKRISVGSIDSGTKLIAERTLLAAGLSSNKIKKFTLSFSQSADALRNGNIDAAFFVSGVPNPEITSLSTEMPIKLIPIPDEIVNRLQDQFGYYSDAVIPWKTYQGQQKDISTFSIKNVLLTNKDMSKKEAYNLVKTLYEHLSDLEKIHPAAGDIKLSEARIGVPIKFHPGAEKYFAEHGVNH</sequence>
<dbReference type="PANTHER" id="PTHR42941:SF1">
    <property type="entry name" value="SLL1037 PROTEIN"/>
    <property type="match status" value="1"/>
</dbReference>
<dbReference type="EMBL" id="JBJHQH010000028">
    <property type="protein sequence ID" value="MFK9094841.1"/>
    <property type="molecule type" value="Genomic_DNA"/>
</dbReference>
<comment type="caution">
    <text evidence="1">The sequence shown here is derived from an EMBL/GenBank/DDBJ whole genome shotgun (WGS) entry which is preliminary data.</text>
</comment>
<dbReference type="NCBIfam" id="TIGR02122">
    <property type="entry name" value="TRAP_TAXI"/>
    <property type="match status" value="1"/>
</dbReference>
<name>A0ABW8RN32_9BACI</name>
<protein>
    <submittedName>
        <fullName evidence="1">TAXI family TRAP transporter solute-binding subunit</fullName>
    </submittedName>
</protein>